<keyword evidence="2" id="KW-1185">Reference proteome</keyword>
<evidence type="ECO:0000313" key="2">
    <source>
        <dbReference type="Proteomes" id="UP000027770"/>
    </source>
</evidence>
<gene>
    <name evidence="1" type="ORF">Z959_10100</name>
</gene>
<dbReference type="EMBL" id="JENW01000066">
    <property type="protein sequence ID" value="KEI16232.1"/>
    <property type="molecule type" value="Genomic_DNA"/>
</dbReference>
<comment type="caution">
    <text evidence="1">The sequence shown here is derived from an EMBL/GenBank/DDBJ whole genome shotgun (WGS) entry which is preliminary data.</text>
</comment>
<organism evidence="1 2">
    <name type="scientific">Clostridium novyi B str. ATCC 27606</name>
    <dbReference type="NCBI Taxonomy" id="1443123"/>
    <lineage>
        <taxon>Bacteria</taxon>
        <taxon>Bacillati</taxon>
        <taxon>Bacillota</taxon>
        <taxon>Clostridia</taxon>
        <taxon>Eubacteriales</taxon>
        <taxon>Clostridiaceae</taxon>
        <taxon>Clostridium</taxon>
    </lineage>
</organism>
<accession>A0AA40M5X0</accession>
<dbReference type="Proteomes" id="UP000027770">
    <property type="component" value="Unassembled WGS sequence"/>
</dbReference>
<name>A0AA40M5X0_CLONO</name>
<reference evidence="1 2" key="1">
    <citation type="submission" date="2014-02" db="EMBL/GenBank/DDBJ databases">
        <title>Plasmidome dynamics in the species complex Clostridium novyi sensu lato converts strains of independent lineages into distinctly different pathogens.</title>
        <authorList>
            <person name="Skarin H."/>
            <person name="Segerman B."/>
        </authorList>
    </citation>
    <scope>NUCLEOTIDE SEQUENCE [LARGE SCALE GENOMIC DNA]</scope>
    <source>
        <strain evidence="1 2">ATCC 27606</strain>
    </source>
</reference>
<evidence type="ECO:0000313" key="1">
    <source>
        <dbReference type="EMBL" id="KEI16232.1"/>
    </source>
</evidence>
<sequence length="63" mass="7530">MSKHTKKVRLLKDCTKVHPKLKQDSVHEIFMEKDKQYIIRIDKLFCGIYKKDTELVINGQRNV</sequence>
<proteinExistence type="predicted"/>
<dbReference type="AlphaFoldDB" id="A0AA40M5X0"/>
<protein>
    <submittedName>
        <fullName evidence="1">Uncharacterized protein</fullName>
    </submittedName>
</protein>